<dbReference type="Proteomes" id="UP001524501">
    <property type="component" value="Unassembled WGS sequence"/>
</dbReference>
<proteinExistence type="predicted"/>
<accession>A0ABT1QCC9</accession>
<reference evidence="1 2" key="1">
    <citation type="submission" date="2022-07" db="EMBL/GenBank/DDBJ databases">
        <title>Degradation activity of malathion, p-nitrophenol and potential low-temperature adaptation strategy of Rhodococcus sp. FXJ9.536.</title>
        <authorList>
            <person name="Huang J."/>
            <person name="Huang Y."/>
        </authorList>
    </citation>
    <scope>NUCLEOTIDE SEQUENCE [LARGE SCALE GENOMIC DNA]</scope>
    <source>
        <strain evidence="1 2">FXJ9.536</strain>
    </source>
</reference>
<organism evidence="1 2">
    <name type="scientific">Rhodococcus tibetensis</name>
    <dbReference type="NCBI Taxonomy" id="2965064"/>
    <lineage>
        <taxon>Bacteria</taxon>
        <taxon>Bacillati</taxon>
        <taxon>Actinomycetota</taxon>
        <taxon>Actinomycetes</taxon>
        <taxon>Mycobacteriales</taxon>
        <taxon>Nocardiaceae</taxon>
        <taxon>Rhodococcus</taxon>
    </lineage>
</organism>
<gene>
    <name evidence="1" type="ORF">NOF53_11935</name>
</gene>
<evidence type="ECO:0000313" key="1">
    <source>
        <dbReference type="EMBL" id="MCQ4119872.1"/>
    </source>
</evidence>
<comment type="caution">
    <text evidence="1">The sequence shown here is derived from an EMBL/GenBank/DDBJ whole genome shotgun (WGS) entry which is preliminary data.</text>
</comment>
<dbReference type="Pfam" id="PF19730">
    <property type="entry name" value="DUF6221"/>
    <property type="match status" value="1"/>
</dbReference>
<keyword evidence="2" id="KW-1185">Reference proteome</keyword>
<evidence type="ECO:0000313" key="2">
    <source>
        <dbReference type="Proteomes" id="UP001524501"/>
    </source>
</evidence>
<dbReference type="EMBL" id="JANFQF010000008">
    <property type="protein sequence ID" value="MCQ4119872.1"/>
    <property type="molecule type" value="Genomic_DNA"/>
</dbReference>
<name>A0ABT1QCC9_9NOCA</name>
<sequence length="124" mass="14481">MDIVDFLNARLDEDERIADEARCLVPGKWESRGIDLIYADVDGVAGTLRHEEDAVHIARHDPARVLREVAAKRKIVETYREAREHPDYRTDPVLHAMVKQHKQFALLPLTEVYREHPDFGRWRS</sequence>
<dbReference type="RefSeq" id="WP_255968430.1">
    <property type="nucleotide sequence ID" value="NZ_JANFQF010000008.1"/>
</dbReference>
<protein>
    <submittedName>
        <fullName evidence="1">DUF6221 family protein</fullName>
    </submittedName>
</protein>
<dbReference type="InterPro" id="IPR046193">
    <property type="entry name" value="DUF6221"/>
</dbReference>